<evidence type="ECO:0000313" key="3">
    <source>
        <dbReference type="Proteomes" id="UP001324380"/>
    </source>
</evidence>
<dbReference type="InterPro" id="IPR037401">
    <property type="entry name" value="SnoaL-like"/>
</dbReference>
<protein>
    <submittedName>
        <fullName evidence="2">Nuclear transport factor 2 family protein</fullName>
    </submittedName>
</protein>
<dbReference type="EMBL" id="CP139558">
    <property type="protein sequence ID" value="WPU95023.1"/>
    <property type="molecule type" value="Genomic_DNA"/>
</dbReference>
<evidence type="ECO:0000259" key="1">
    <source>
        <dbReference type="Pfam" id="PF13474"/>
    </source>
</evidence>
<sequence length="143" mass="15819">MNTSDEAQLQIFIHERVEAICNKDIAGATNRYAQDVMLFDVVGPLQQSGIKAMQERLNTWFASFDGNIGFEIKDLNIVLGGDAGFCYSFNHVSAKTKDGGNLNMWWRETLGWQKINGEWLVTHAHSSVPFDAVSGKGAIGLKP</sequence>
<gene>
    <name evidence="2" type="ORF">SNE25_05735</name>
</gene>
<dbReference type="Pfam" id="PF13474">
    <property type="entry name" value="SnoaL_3"/>
    <property type="match status" value="1"/>
</dbReference>
<evidence type="ECO:0000313" key="2">
    <source>
        <dbReference type="EMBL" id="WPU95023.1"/>
    </source>
</evidence>
<keyword evidence="3" id="KW-1185">Reference proteome</keyword>
<feature type="domain" description="SnoaL-like" evidence="1">
    <location>
        <begin position="17"/>
        <end position="130"/>
    </location>
</feature>
<name>A0ABZ0TPJ3_9SPHI</name>
<dbReference type="SUPFAM" id="SSF54427">
    <property type="entry name" value="NTF2-like"/>
    <property type="match status" value="1"/>
</dbReference>
<dbReference type="RefSeq" id="WP_321564135.1">
    <property type="nucleotide sequence ID" value="NZ_CP139558.1"/>
</dbReference>
<dbReference type="Proteomes" id="UP001324380">
    <property type="component" value="Chromosome"/>
</dbReference>
<dbReference type="InterPro" id="IPR032710">
    <property type="entry name" value="NTF2-like_dom_sf"/>
</dbReference>
<accession>A0ABZ0TPJ3</accession>
<organism evidence="2 3">
    <name type="scientific">Mucilaginibacter sabulilitoris</name>
    <dbReference type="NCBI Taxonomy" id="1173583"/>
    <lineage>
        <taxon>Bacteria</taxon>
        <taxon>Pseudomonadati</taxon>
        <taxon>Bacteroidota</taxon>
        <taxon>Sphingobacteriia</taxon>
        <taxon>Sphingobacteriales</taxon>
        <taxon>Sphingobacteriaceae</taxon>
        <taxon>Mucilaginibacter</taxon>
    </lineage>
</organism>
<reference evidence="2 3" key="1">
    <citation type="submission" date="2023-11" db="EMBL/GenBank/DDBJ databases">
        <title>Analysis of the Genomes of Mucilaginibacter gossypii cycad 4 and M. sabulilitoris SNA2: microbes with the potential for plant growth promotion.</title>
        <authorList>
            <person name="Hirsch A.M."/>
            <person name="Humm E."/>
            <person name="Rubbi M."/>
            <person name="Del Vecchio G."/>
            <person name="Ha S.M."/>
            <person name="Pellegrini M."/>
            <person name="Gunsalus R.P."/>
        </authorList>
    </citation>
    <scope>NUCLEOTIDE SEQUENCE [LARGE SCALE GENOMIC DNA]</scope>
    <source>
        <strain evidence="2 3">SNA2</strain>
    </source>
</reference>
<proteinExistence type="predicted"/>
<dbReference type="Gene3D" id="3.10.450.50">
    <property type="match status" value="1"/>
</dbReference>